<protein>
    <submittedName>
        <fullName evidence="1">RteC protein</fullName>
    </submittedName>
</protein>
<dbReference type="Pfam" id="PF09357">
    <property type="entry name" value="RteC"/>
    <property type="match status" value="1"/>
</dbReference>
<dbReference type="InterPro" id="IPR018534">
    <property type="entry name" value="Tet_reg_excision_RteC"/>
</dbReference>
<evidence type="ECO:0000313" key="1">
    <source>
        <dbReference type="EMBL" id="SMO73574.1"/>
    </source>
</evidence>
<organism evidence="1 2">
    <name type="scientific">Pedobacter westerhofensis</name>
    <dbReference type="NCBI Taxonomy" id="425512"/>
    <lineage>
        <taxon>Bacteria</taxon>
        <taxon>Pseudomonadati</taxon>
        <taxon>Bacteroidota</taxon>
        <taxon>Sphingobacteriia</taxon>
        <taxon>Sphingobacteriales</taxon>
        <taxon>Sphingobacteriaceae</taxon>
        <taxon>Pedobacter</taxon>
    </lineage>
</organism>
<evidence type="ECO:0000313" key="2">
    <source>
        <dbReference type="Proteomes" id="UP000320300"/>
    </source>
</evidence>
<dbReference type="AlphaFoldDB" id="A0A521DPD9"/>
<reference evidence="1 2" key="1">
    <citation type="submission" date="2017-05" db="EMBL/GenBank/DDBJ databases">
        <authorList>
            <person name="Varghese N."/>
            <person name="Submissions S."/>
        </authorList>
    </citation>
    <scope>NUCLEOTIDE SEQUENCE [LARGE SCALE GENOMIC DNA]</scope>
    <source>
        <strain evidence="1 2">DSM 19036</strain>
    </source>
</reference>
<accession>A0A521DPD9</accession>
<name>A0A521DPD9_9SPHI</name>
<proteinExistence type="predicted"/>
<dbReference type="EMBL" id="FXTN01000006">
    <property type="protein sequence ID" value="SMO73574.1"/>
    <property type="molecule type" value="Genomic_DNA"/>
</dbReference>
<dbReference type="Proteomes" id="UP000320300">
    <property type="component" value="Unassembled WGS sequence"/>
</dbReference>
<sequence>MTVGFILIVAMNHEIFENLYVKFTAELDVLRASDTGQVKNLADALAVVRNSLIELRQLTLADDFDSPSAEIHFFKVIKPKFYAQKILAFERYNLEMNKPVGTTEMLRAYFEDELRQLRRFFQQYAFLYQYYRSGAVELDELYFIRGAEMSSLIIPEMPDPDPLFSTSMDYMFAKFIAFEQMQQLILKQIAVLTGTAVAADLSAPDSGVKWTGKIVNLGELVYGLYYTGQLNHGNAQISEIVAAFERMFSVKIRDVHHTFGEIRERKVSSPSKFIDSMGMAIQQRVEEDLRYKPPGY</sequence>
<gene>
    <name evidence="1" type="ORF">SAMN06265348_10664</name>
</gene>
<keyword evidence="2" id="KW-1185">Reference proteome</keyword>